<dbReference type="GO" id="GO:0008237">
    <property type="term" value="F:metallopeptidase activity"/>
    <property type="evidence" value="ECO:0007669"/>
    <property type="project" value="InterPro"/>
</dbReference>
<name>A0A1F7GEW7_9BACT</name>
<evidence type="ECO:0000313" key="1">
    <source>
        <dbReference type="EMBL" id="OGK17433.1"/>
    </source>
</evidence>
<reference evidence="1 2" key="1">
    <citation type="journal article" date="2016" name="Nat. Commun.">
        <title>Thousands of microbial genomes shed light on interconnected biogeochemical processes in an aquifer system.</title>
        <authorList>
            <person name="Anantharaman K."/>
            <person name="Brown C.T."/>
            <person name="Hug L.A."/>
            <person name="Sharon I."/>
            <person name="Castelle C.J."/>
            <person name="Probst A.J."/>
            <person name="Thomas B.C."/>
            <person name="Singh A."/>
            <person name="Wilkins M.J."/>
            <person name="Karaoz U."/>
            <person name="Brodie E.L."/>
            <person name="Williams K.H."/>
            <person name="Hubbard S.S."/>
            <person name="Banfield J.F."/>
        </authorList>
    </citation>
    <scope>NUCLEOTIDE SEQUENCE [LARGE SCALE GENOMIC DNA]</scope>
</reference>
<protein>
    <submittedName>
        <fullName evidence="1">Uncharacterized protein</fullName>
    </submittedName>
</protein>
<sequence length="384" mass="41700">MKVYLILAIFLPFVTVYLLLTISVSAQQSPYIYSCFEPGLLISPTVSFSPTLIPPPNLTTTFAPGQTLSLSPTQVISPTPMQSPTQTVSDTCRAGSKTLVKGEGICDERTNAVNLCEGNNQMVAKQNYCGTGRVCRNQTNSNQIKCEAVCQLRMGTGDIQTKADLVALAEDYKSHDEFITAVDKGVMALTKTNLGPERLGKINVWALLDLNQSYFQGFNCPTPKGSLVACWNYAKAAQYALSTCGGDIHLILNNDTHRIGSVGGIAIWGSAYIYNFAFDYPTVPHELGHAMAGLSDEYSFGIAALPGTKEGINCAPLGSSSQTTPCPKWAARFPNTGCYPRCGYTNFFRPMQKSIMDRGGANASYDFNEPSLVDGWDEVLKYFN</sequence>
<gene>
    <name evidence="1" type="ORF">A2774_05490</name>
</gene>
<organism evidence="1 2">
    <name type="scientific">Candidatus Roizmanbacteria bacterium RIFCSPHIGHO2_01_FULL_39_12c</name>
    <dbReference type="NCBI Taxonomy" id="1802031"/>
    <lineage>
        <taxon>Bacteria</taxon>
        <taxon>Candidatus Roizmaniibacteriota</taxon>
    </lineage>
</organism>
<dbReference type="InterPro" id="IPR024079">
    <property type="entry name" value="MetalloPept_cat_dom_sf"/>
</dbReference>
<dbReference type="EMBL" id="MFZG01000008">
    <property type="protein sequence ID" value="OGK17433.1"/>
    <property type="molecule type" value="Genomic_DNA"/>
</dbReference>
<dbReference type="Gene3D" id="3.40.390.10">
    <property type="entry name" value="Collagenase (Catalytic Domain)"/>
    <property type="match status" value="1"/>
</dbReference>
<comment type="caution">
    <text evidence="1">The sequence shown here is derived from an EMBL/GenBank/DDBJ whole genome shotgun (WGS) entry which is preliminary data.</text>
</comment>
<accession>A0A1F7GEW7</accession>
<proteinExistence type="predicted"/>
<dbReference type="Proteomes" id="UP000177208">
    <property type="component" value="Unassembled WGS sequence"/>
</dbReference>
<dbReference type="AlphaFoldDB" id="A0A1F7GEW7"/>
<evidence type="ECO:0000313" key="2">
    <source>
        <dbReference type="Proteomes" id="UP000177208"/>
    </source>
</evidence>